<accession>A0A9W8USP2</accession>
<gene>
    <name evidence="1" type="ORF">NW755_014738</name>
</gene>
<name>A0A9W8USP2_9HYPO</name>
<reference evidence="1" key="1">
    <citation type="submission" date="2022-09" db="EMBL/GenBank/DDBJ databases">
        <title>Fusarium specimens isolated from Avocado Roots.</title>
        <authorList>
            <person name="Stajich J."/>
            <person name="Roper C."/>
            <person name="Heimlech-Rivalta G."/>
        </authorList>
    </citation>
    <scope>NUCLEOTIDE SEQUENCE</scope>
    <source>
        <strain evidence="1">A02</strain>
    </source>
</reference>
<dbReference type="EMBL" id="JAOQAV010000305">
    <property type="protein sequence ID" value="KAJ4175838.1"/>
    <property type="molecule type" value="Genomic_DNA"/>
</dbReference>
<organism evidence="1 2">
    <name type="scientific">Fusarium falciforme</name>
    <dbReference type="NCBI Taxonomy" id="195108"/>
    <lineage>
        <taxon>Eukaryota</taxon>
        <taxon>Fungi</taxon>
        <taxon>Dikarya</taxon>
        <taxon>Ascomycota</taxon>
        <taxon>Pezizomycotina</taxon>
        <taxon>Sordariomycetes</taxon>
        <taxon>Hypocreomycetidae</taxon>
        <taxon>Hypocreales</taxon>
        <taxon>Nectriaceae</taxon>
        <taxon>Fusarium</taxon>
        <taxon>Fusarium solani species complex</taxon>
    </lineage>
</organism>
<proteinExistence type="predicted"/>
<feature type="non-terminal residue" evidence="1">
    <location>
        <position position="648"/>
    </location>
</feature>
<dbReference type="Proteomes" id="UP001152087">
    <property type="component" value="Unassembled WGS sequence"/>
</dbReference>
<keyword evidence="2" id="KW-1185">Reference proteome</keyword>
<dbReference type="AlphaFoldDB" id="A0A9W8USP2"/>
<evidence type="ECO:0000313" key="2">
    <source>
        <dbReference type="Proteomes" id="UP001152087"/>
    </source>
</evidence>
<protein>
    <submittedName>
        <fullName evidence="1">Uncharacterized protein</fullName>
    </submittedName>
</protein>
<comment type="caution">
    <text evidence="1">The sequence shown here is derived from an EMBL/GenBank/DDBJ whole genome shotgun (WGS) entry which is preliminary data.</text>
</comment>
<evidence type="ECO:0000313" key="1">
    <source>
        <dbReference type="EMBL" id="KAJ4175838.1"/>
    </source>
</evidence>
<sequence length="648" mass="72740">IYPTFDPFGTLIATAQTTTLYHLKPTRQQRLHALISAMLCLDIPVPRCVQNLVLEPPVCWPREEDIRVLNLIQGFGKEFARPKNEIEQTCSLASGPSDLVIILERPYKEQTYDGTFGEFVKRCETLKRVDELISFSSKGARSIHTVTVLDAFSFKPQQATPIPSERCHQLIEEILKLKKPKVVLCCWNQDCEQPFIAQFKSHGVGTWPFRDQVDIEGNSTIAIRSFHPAAAVCYDKSRKACCRMLLLCHFALAFGELAGSTIVPEWIHTICDDSSMEHEISRKNGSRDPGNLESTLIMLSILRQIRRGKREPIQVLGFEGVPAEYQRQQVNALLRQLFASDYNKGARDIAKLCLLWKDYNHPAQQGILGRLIELGSRQGSFQGQGAVSAFSPARKSYYVGFADDDDDADLEKQLGSLNIHENASSVDDELVTLARLQTRLSSQKALLGRLQHVVTEALSHVQLSVELQITVFSPDRIDLSKAIAELARDMYRHVGEVTGLIMATPSILAGEEGLVHHEEQPRRSLAQYPNARSIVDSVILEVETLANLAFRCLLLFSGLLAQGRILFSPSQDSNDDVTEALFELPNNLEDQSAGIKSSLNTLVIFREQLDNPNHLFKRESRAKLPHKDEGRGLYEQVRRQASLRHPPC</sequence>